<organism evidence="1 2">
    <name type="scientific">Candidatus Mycoplasma haematohominis</name>
    <dbReference type="NCBI Taxonomy" id="1494318"/>
    <lineage>
        <taxon>Bacteria</taxon>
        <taxon>Bacillati</taxon>
        <taxon>Mycoplasmatota</taxon>
        <taxon>Mollicutes</taxon>
        <taxon>Mycoplasmataceae</taxon>
        <taxon>Mycoplasma</taxon>
    </lineage>
</organism>
<accession>A0A478FV17</accession>
<name>A0A478FV17_9MOLU</name>
<sequence>MKLLASSVIVTGSGGIGAKFYLKQGKPLAINTESIDQSKTLASEVTAEEVPKVTYGSSLTESKFTLVDDDTTKDVLLNILMERLDPSKDQELDFADDRLFKGSKPVKYPVQVFTKTDGKTLTTLKKPDEQYTESHKQACIEALKQPYDSTNNDSKAQLARLREWCTIPTIKDVLSRHKFTLLRTDNNTNDADWKEIIKGGWFSESGGVKYWEKQTFIEGDGLEKIIGADKKGYLSSNEITDEQIKVLKDRCEVVLKQPFKRDNFYLTKDFIDGLSDSNKPKVDEFQEAALFCSKSVDVEHYVTNALGGSVINPTKENDYCSLTVGDVKAWKTNTPMEGKSFWCGVRISYGPKKTK</sequence>
<dbReference type="Proteomes" id="UP000324831">
    <property type="component" value="Unassembled WGS sequence"/>
</dbReference>
<evidence type="ECO:0000313" key="2">
    <source>
        <dbReference type="Proteomes" id="UP000324831"/>
    </source>
</evidence>
<proteinExistence type="predicted"/>
<protein>
    <submittedName>
        <fullName evidence="1">Uncharacterized protein</fullName>
    </submittedName>
</protein>
<comment type="caution">
    <text evidence="1">The sequence shown here is derived from an EMBL/GenBank/DDBJ whole genome shotgun (WGS) entry which is preliminary data.</text>
</comment>
<dbReference type="EMBL" id="BIMN01000005">
    <property type="protein sequence ID" value="GCE63890.1"/>
    <property type="molecule type" value="Genomic_DNA"/>
</dbReference>
<reference evidence="1 2" key="1">
    <citation type="submission" date="2019-01" db="EMBL/GenBank/DDBJ databases">
        <title>Draft genome sequences of Candidatus Mycoplasma haemohominis SWG34-3 identified from a patient with pyrexia, anemia and liver dysfunction.</title>
        <authorList>
            <person name="Sekizuka T."/>
            <person name="Hattori N."/>
            <person name="Katano H."/>
            <person name="Takuma T."/>
            <person name="Ito T."/>
            <person name="Arai N."/>
            <person name="Yanai R."/>
            <person name="Ishii S."/>
            <person name="Miura Y."/>
            <person name="Tokunaga T."/>
            <person name="Watanabe H."/>
            <person name="Nomura N."/>
            <person name="Eguchi J."/>
            <person name="Arai T."/>
            <person name="Hasegawa H."/>
            <person name="Nakamaki T."/>
            <person name="Wakita T."/>
            <person name="Niki Y."/>
            <person name="Kuroda M."/>
        </authorList>
    </citation>
    <scope>NUCLEOTIDE SEQUENCE [LARGE SCALE GENOMIC DNA]</scope>
    <source>
        <strain evidence="1">SWG34-3</strain>
    </source>
</reference>
<gene>
    <name evidence="1" type="ORF">MHSWG343_08970</name>
</gene>
<dbReference type="AlphaFoldDB" id="A0A478FV17"/>
<evidence type="ECO:0000313" key="1">
    <source>
        <dbReference type="EMBL" id="GCE63890.1"/>
    </source>
</evidence>